<proteinExistence type="predicted"/>
<accession>A0AAN4VVG1</accession>
<dbReference type="Proteomes" id="UP001310022">
    <property type="component" value="Unassembled WGS sequence"/>
</dbReference>
<feature type="domain" description="Methyltransferase FkbM" evidence="1">
    <location>
        <begin position="69"/>
        <end position="238"/>
    </location>
</feature>
<dbReference type="AlphaFoldDB" id="A0AAN4VVG1"/>
<dbReference type="NCBIfam" id="TIGR01444">
    <property type="entry name" value="fkbM_fam"/>
    <property type="match status" value="1"/>
</dbReference>
<dbReference type="Gene3D" id="3.40.50.150">
    <property type="entry name" value="Vaccinia Virus protein VP39"/>
    <property type="match status" value="1"/>
</dbReference>
<name>A0AAN4VVG1_9BACT</name>
<dbReference type="InterPro" id="IPR006342">
    <property type="entry name" value="FkbM_mtfrase"/>
</dbReference>
<dbReference type="PANTHER" id="PTHR32026:SF10">
    <property type="entry name" value="METHYLTRANSFERASE-LIKE PROTEIN 24-RELATED"/>
    <property type="match status" value="1"/>
</dbReference>
<dbReference type="InterPro" id="IPR026913">
    <property type="entry name" value="METTL24"/>
</dbReference>
<gene>
    <name evidence="2" type="ORF">PEDI_01020</name>
</gene>
<dbReference type="SUPFAM" id="SSF53335">
    <property type="entry name" value="S-adenosyl-L-methionine-dependent methyltransferases"/>
    <property type="match status" value="1"/>
</dbReference>
<dbReference type="Pfam" id="PF05050">
    <property type="entry name" value="Methyltransf_21"/>
    <property type="match status" value="1"/>
</dbReference>
<protein>
    <recommendedName>
        <fullName evidence="1">Methyltransferase FkbM domain-containing protein</fullName>
    </recommendedName>
</protein>
<evidence type="ECO:0000259" key="1">
    <source>
        <dbReference type="Pfam" id="PF05050"/>
    </source>
</evidence>
<dbReference type="EMBL" id="BQKE01000001">
    <property type="protein sequence ID" value="GJM59550.1"/>
    <property type="molecule type" value="Genomic_DNA"/>
</dbReference>
<dbReference type="RefSeq" id="WP_338235578.1">
    <property type="nucleotide sequence ID" value="NZ_BQKE01000001.1"/>
</dbReference>
<dbReference type="PANTHER" id="PTHR32026">
    <property type="entry name" value="METHYLTRANSFERASE-LIKE PROTEIN 24"/>
    <property type="match status" value="1"/>
</dbReference>
<evidence type="ECO:0000313" key="2">
    <source>
        <dbReference type="EMBL" id="GJM59550.1"/>
    </source>
</evidence>
<dbReference type="InterPro" id="IPR029063">
    <property type="entry name" value="SAM-dependent_MTases_sf"/>
</dbReference>
<comment type="caution">
    <text evidence="2">The sequence shown here is derived from an EMBL/GenBank/DDBJ whole genome shotgun (WGS) entry which is preliminary data.</text>
</comment>
<keyword evidence="3" id="KW-1185">Reference proteome</keyword>
<evidence type="ECO:0000313" key="3">
    <source>
        <dbReference type="Proteomes" id="UP001310022"/>
    </source>
</evidence>
<organism evidence="2 3">
    <name type="scientific">Persicobacter diffluens</name>
    <dbReference type="NCBI Taxonomy" id="981"/>
    <lineage>
        <taxon>Bacteria</taxon>
        <taxon>Pseudomonadati</taxon>
        <taxon>Bacteroidota</taxon>
        <taxon>Cytophagia</taxon>
        <taxon>Cytophagales</taxon>
        <taxon>Persicobacteraceae</taxon>
        <taxon>Persicobacter</taxon>
    </lineage>
</organism>
<sequence>MSIIIDRYMKLKAWWKLGRFFDFTRLPVEALGSKSCHWYIPKGILDEHAVCYLAGAGEDISFDAALSQTYGCQVHTFDPTPRAIAHFEALQNALQEARALELPHEEGTFYPTDAALLNKWQFHPWGLWNQEEVLKFYMPADPSHVSHSAVNLQKTADFFEAQVYAVDDLMKQLGHQQIDLLKIDIEGAEYKVMEDLLKKEIYPRILCVEFDEVNHPQDEHYLKRIREHIQQWLDKGYQLVHMDEFFNSTLLRA</sequence>
<reference evidence="2 3" key="1">
    <citation type="submission" date="2021-12" db="EMBL/GenBank/DDBJ databases">
        <title>Genome sequencing of bacteria with rrn-lacking chromosome and rrn-plasmid.</title>
        <authorList>
            <person name="Anda M."/>
            <person name="Iwasaki W."/>
        </authorList>
    </citation>
    <scope>NUCLEOTIDE SEQUENCE [LARGE SCALE GENOMIC DNA]</scope>
    <source>
        <strain evidence="2 3">NBRC 15940</strain>
    </source>
</reference>